<feature type="domain" description="G-protein coupled receptors family 2 profile 1" evidence="12">
    <location>
        <begin position="95"/>
        <end position="176"/>
    </location>
</feature>
<gene>
    <name evidence="15" type="primary">LOC106153131</name>
</gene>
<dbReference type="Pfam" id="PF00002">
    <property type="entry name" value="7tm_2"/>
    <property type="match status" value="1"/>
</dbReference>
<evidence type="ECO:0000256" key="8">
    <source>
        <dbReference type="ARBA" id="ARBA00023170"/>
    </source>
</evidence>
<evidence type="ECO:0000259" key="12">
    <source>
        <dbReference type="PROSITE" id="PS50227"/>
    </source>
</evidence>
<keyword evidence="14" id="KW-1185">Reference proteome</keyword>
<keyword evidence="9" id="KW-0807">Transducer</keyword>
<dbReference type="GO" id="GO:0008528">
    <property type="term" value="F:G protein-coupled peptide receptor activity"/>
    <property type="evidence" value="ECO:0007669"/>
    <property type="project" value="TreeGrafter"/>
</dbReference>
<dbReference type="Gene3D" id="4.10.1240.10">
    <property type="entry name" value="GPCR, family 2, extracellular hormone receptor domain"/>
    <property type="match status" value="1"/>
</dbReference>
<dbReference type="SUPFAM" id="SSF111418">
    <property type="entry name" value="Hormone receptor domain"/>
    <property type="match status" value="1"/>
</dbReference>
<evidence type="ECO:0000256" key="1">
    <source>
        <dbReference type="ARBA" id="ARBA00004651"/>
    </source>
</evidence>
<evidence type="ECO:0000256" key="3">
    <source>
        <dbReference type="ARBA" id="ARBA00022475"/>
    </source>
</evidence>
<feature type="region of interest" description="Disordered" evidence="10">
    <location>
        <begin position="482"/>
        <end position="513"/>
    </location>
</feature>
<feature type="compositionally biased region" description="Low complexity" evidence="10">
    <location>
        <begin position="482"/>
        <end position="494"/>
    </location>
</feature>
<dbReference type="Gene3D" id="1.20.1070.10">
    <property type="entry name" value="Rhodopsin 7-helix transmembrane proteins"/>
    <property type="match status" value="1"/>
</dbReference>
<keyword evidence="4 11" id="KW-0812">Transmembrane</keyword>
<keyword evidence="8 15" id="KW-0675">Receptor</keyword>
<evidence type="ECO:0000313" key="15">
    <source>
        <dbReference type="RefSeq" id="XP_013382399.1"/>
    </source>
</evidence>
<keyword evidence="7 11" id="KW-0472">Membrane</keyword>
<dbReference type="PRINTS" id="PR00249">
    <property type="entry name" value="GPCRSECRETIN"/>
</dbReference>
<evidence type="ECO:0000256" key="11">
    <source>
        <dbReference type="SAM" id="Phobius"/>
    </source>
</evidence>
<feature type="compositionally biased region" description="Basic and acidic residues" evidence="10">
    <location>
        <begin position="530"/>
        <end position="541"/>
    </location>
</feature>
<evidence type="ECO:0000256" key="9">
    <source>
        <dbReference type="ARBA" id="ARBA00023224"/>
    </source>
</evidence>
<dbReference type="Pfam" id="PF02793">
    <property type="entry name" value="HRM"/>
    <property type="match status" value="1"/>
</dbReference>
<evidence type="ECO:0000256" key="7">
    <source>
        <dbReference type="ARBA" id="ARBA00023136"/>
    </source>
</evidence>
<reference evidence="15" key="1">
    <citation type="submission" date="2025-08" db="UniProtKB">
        <authorList>
            <consortium name="RefSeq"/>
        </authorList>
    </citation>
    <scope>IDENTIFICATION</scope>
    <source>
        <tissue evidence="15">Gonads</tissue>
    </source>
</reference>
<dbReference type="GO" id="GO:0007188">
    <property type="term" value="P:adenylate cyclase-modulating G protein-coupled receptor signaling pathway"/>
    <property type="evidence" value="ECO:0007669"/>
    <property type="project" value="TreeGrafter"/>
</dbReference>
<dbReference type="STRING" id="7574.A0A1S3HB72"/>
<dbReference type="InterPro" id="IPR001879">
    <property type="entry name" value="GPCR_2_extracellular_dom"/>
</dbReference>
<dbReference type="GeneID" id="106153131"/>
<keyword evidence="5 11" id="KW-1133">Transmembrane helix</keyword>
<dbReference type="KEGG" id="lak:106153131"/>
<evidence type="ECO:0000256" key="10">
    <source>
        <dbReference type="SAM" id="MobiDB-lite"/>
    </source>
</evidence>
<feature type="transmembrane region" description="Helical" evidence="11">
    <location>
        <begin position="353"/>
        <end position="378"/>
    </location>
</feature>
<dbReference type="GO" id="GO:0017046">
    <property type="term" value="F:peptide hormone binding"/>
    <property type="evidence" value="ECO:0007669"/>
    <property type="project" value="TreeGrafter"/>
</dbReference>
<dbReference type="InterPro" id="IPR036445">
    <property type="entry name" value="GPCR_2_extracell_dom_sf"/>
</dbReference>
<feature type="transmembrane region" description="Helical" evidence="11">
    <location>
        <begin position="404"/>
        <end position="422"/>
    </location>
</feature>
<evidence type="ECO:0000256" key="5">
    <source>
        <dbReference type="ARBA" id="ARBA00022989"/>
    </source>
</evidence>
<evidence type="ECO:0000256" key="2">
    <source>
        <dbReference type="ARBA" id="ARBA00005314"/>
    </source>
</evidence>
<dbReference type="InterPro" id="IPR002001">
    <property type="entry name" value="GPCR_2_diuretic_rcpt"/>
</dbReference>
<dbReference type="SUPFAM" id="SSF81321">
    <property type="entry name" value="Family A G protein-coupled receptor-like"/>
    <property type="match status" value="1"/>
</dbReference>
<evidence type="ECO:0000259" key="13">
    <source>
        <dbReference type="PROSITE" id="PS50261"/>
    </source>
</evidence>
<evidence type="ECO:0000313" key="14">
    <source>
        <dbReference type="Proteomes" id="UP000085678"/>
    </source>
</evidence>
<dbReference type="FunCoup" id="A0A1S3HB72">
    <property type="interactions" value="449"/>
</dbReference>
<feature type="transmembrane region" description="Helical" evidence="11">
    <location>
        <begin position="434"/>
        <end position="458"/>
    </location>
</feature>
<feature type="transmembrane region" description="Helical" evidence="11">
    <location>
        <begin position="195"/>
        <end position="215"/>
    </location>
</feature>
<dbReference type="SMART" id="SM00008">
    <property type="entry name" value="HormR"/>
    <property type="match status" value="1"/>
</dbReference>
<dbReference type="InterPro" id="IPR050332">
    <property type="entry name" value="GPCR_2"/>
</dbReference>
<dbReference type="Proteomes" id="UP000085678">
    <property type="component" value="Unplaced"/>
</dbReference>
<dbReference type="InParanoid" id="A0A1S3HB72"/>
<proteinExistence type="inferred from homology"/>
<dbReference type="OrthoDB" id="5967113at2759"/>
<dbReference type="GO" id="GO:0007166">
    <property type="term" value="P:cell surface receptor signaling pathway"/>
    <property type="evidence" value="ECO:0007669"/>
    <property type="project" value="InterPro"/>
</dbReference>
<evidence type="ECO:0000256" key="6">
    <source>
        <dbReference type="ARBA" id="ARBA00023040"/>
    </source>
</evidence>
<organism evidence="14 15">
    <name type="scientific">Lingula anatina</name>
    <name type="common">Brachiopod</name>
    <name type="synonym">Lingula unguis</name>
    <dbReference type="NCBI Taxonomy" id="7574"/>
    <lineage>
        <taxon>Eukaryota</taxon>
        <taxon>Metazoa</taxon>
        <taxon>Spiralia</taxon>
        <taxon>Lophotrochozoa</taxon>
        <taxon>Brachiopoda</taxon>
        <taxon>Linguliformea</taxon>
        <taxon>Lingulata</taxon>
        <taxon>Lingulida</taxon>
        <taxon>Linguloidea</taxon>
        <taxon>Lingulidae</taxon>
        <taxon>Lingula</taxon>
    </lineage>
</organism>
<comment type="subcellular location">
    <subcellularLocation>
        <location evidence="1">Cell membrane</location>
        <topology evidence="1">Multi-pass membrane protein</topology>
    </subcellularLocation>
</comment>
<dbReference type="InterPro" id="IPR000832">
    <property type="entry name" value="GPCR_2_secretin-like"/>
</dbReference>
<dbReference type="PROSITE" id="PS50227">
    <property type="entry name" value="G_PROTEIN_RECEP_F2_3"/>
    <property type="match status" value="1"/>
</dbReference>
<feature type="compositionally biased region" description="Polar residues" evidence="10">
    <location>
        <begin position="495"/>
        <end position="505"/>
    </location>
</feature>
<feature type="transmembrane region" description="Helical" evidence="11">
    <location>
        <begin position="310"/>
        <end position="331"/>
    </location>
</feature>
<dbReference type="PANTHER" id="PTHR45620">
    <property type="entry name" value="PDF RECEPTOR-LIKE PROTEIN-RELATED"/>
    <property type="match status" value="1"/>
</dbReference>
<feature type="domain" description="G-protein coupled receptors family 2 profile 2" evidence="13">
    <location>
        <begin position="193"/>
        <end position="459"/>
    </location>
</feature>
<comment type="similarity">
    <text evidence="2">Belongs to the G-protein coupled receptor 2 family.</text>
</comment>
<sequence>MITNDHVHDFALVKYLCTVQHALFNQGYSTKVLTLVEMLKLASETNGTESGMEDAWLTLSVEGEPKSLEEDALEQSTFNEDLWHNLLDQLSKAEMCRINFEVEPYPPTDNGQVYCNRSWNGATCWPTTLAGHWATAFCPPEVEGVSLDVTQNATRYCHPNGMWNEKSNYDNCTLLSHVGIENLEEFEMFNLAARMIYFVGFSISSLALISALLIFSYFRSLHCLRNTIHSHLMGSFLLRILVWVMLHFVTRAVFLEPDIKDVSSGLNWFCKILTALSHYSTIANFFWMLMEGLYLHIMVFWVYSAEKLNIWLFALIGWGCPWFFVIIWAIAKYNKQNRDCWITLHGSSDALDFIIYAPNLTVIGVNLVFLFSIIWVLVSKINSSQNFDGGQYTNKTSFLSYSKAVRATTLLVLLLGVAYIFFVIPPSNDRVTRMIFFFCVAVLTSLQGLCAAAFYCFMNGEVQATIKRRFHHWQDTRSISHGTRSTRVTSVTGRQSPTNGNSCSHPGTPKEEESKEIDCLIQCSLAHRESKDSNDNEKGKLSDNLMMAQLSNGSNV</sequence>
<dbReference type="GO" id="GO:0005886">
    <property type="term" value="C:plasma membrane"/>
    <property type="evidence" value="ECO:0007669"/>
    <property type="project" value="UniProtKB-SubCell"/>
</dbReference>
<name>A0A1S3HB72_LINAN</name>
<dbReference type="PROSITE" id="PS50261">
    <property type="entry name" value="G_PROTEIN_RECEP_F2_4"/>
    <property type="match status" value="1"/>
</dbReference>
<dbReference type="AlphaFoldDB" id="A0A1S3HB72"/>
<dbReference type="InterPro" id="IPR017981">
    <property type="entry name" value="GPCR_2-like_7TM"/>
</dbReference>
<protein>
    <submittedName>
        <fullName evidence="15">Corticotropin-releasing factor receptor 2</fullName>
    </submittedName>
</protein>
<accession>A0A1S3HB72</accession>
<dbReference type="PANTHER" id="PTHR45620:SF15">
    <property type="entry name" value="DIURETIC HORMONE 44 RECEPTOR 1-RELATED"/>
    <property type="match status" value="1"/>
</dbReference>
<feature type="transmembrane region" description="Helical" evidence="11">
    <location>
        <begin position="236"/>
        <end position="254"/>
    </location>
</feature>
<evidence type="ECO:0000256" key="4">
    <source>
        <dbReference type="ARBA" id="ARBA00022692"/>
    </source>
</evidence>
<keyword evidence="6" id="KW-0297">G-protein coupled receptor</keyword>
<dbReference type="RefSeq" id="XP_013382399.1">
    <property type="nucleotide sequence ID" value="XM_013526945.2"/>
</dbReference>
<keyword evidence="3" id="KW-1003">Cell membrane</keyword>
<dbReference type="GO" id="GO:0008036">
    <property type="term" value="F:diuretic hormone receptor activity"/>
    <property type="evidence" value="ECO:0007669"/>
    <property type="project" value="InterPro"/>
</dbReference>
<feature type="region of interest" description="Disordered" evidence="10">
    <location>
        <begin position="530"/>
        <end position="556"/>
    </location>
</feature>
<dbReference type="PRINTS" id="PR01127">
    <property type="entry name" value="DIUHORMONER"/>
</dbReference>